<keyword evidence="4 5" id="KW-0949">S-adenosyl-L-methionine</keyword>
<sequence length="788" mass="84615">MKRPPSRAHADRTQQGLVLHEETSAAADNIDTVGAQCSDQGVWSSVEAARVLLHQDDKARVTLRQGTCVLVPYSLYERPKTLAVARIEAILQDSSGRVQLALRFAWMAGEIVDLISLTCPRVTPRYPRQVFWQQDACADGACHVKGPDGWMEIQPLSGVSAVCTVLHRSQLTPATQQAAATPARGGEQGPRGARALLLLHAGPMPFLDLFCGMGAVSRAAQDLSKSAQAARAGQPRSTSDSQGFKVLGGVDKEPDAHNAYLGNMMGTSNSIAINRAISLAEFNAGEQLPAKTVQACMDVAVIKFDFSRGIVSQRETGQAPDWAQPGGSAFEPGEVGCMHASPPCQGITVLNNRRNSESLSAPDGLFPLLAEYLVKTVELLQPAFFTLEEVPSFLAISAKSTDGGWEIARCVWAIVLPLLDLGYQLDVRVMNAANYGTPQSRLRVILFAAKPGYRLCHPPKPWNHHTWTYKGLPSLGEDAALLNCQDNRWRHIALTSDDQAEKLPPALSAKDAIDDLPADVTAGSKDRVMAYPSGSAGDFARFLRSGQVCLSLHWLGPHVRIARQYMQQLHERAHYGQPFPVITGRLDAGSARSALCPRPGSQRLLTLAERARLQGLPDSLKPYGSTEAKLAQQIGNAVPYPMAWAILGSVYEAAYGKASPLPPYLQSNACSRSRVVCETPAQESIFEASCAQADNGKGASILQHTSRPVAQTKAAAADSHAHPAALLVMPSTEIEEVAATEVEDEVSDDMSAEHKKQRRSAEEEVCKATAAAGSDASTAYVSALSESV</sequence>
<dbReference type="Proteomes" id="UP000007264">
    <property type="component" value="Unassembled WGS sequence"/>
</dbReference>
<dbReference type="PROSITE" id="PS51679">
    <property type="entry name" value="SAM_MT_C5"/>
    <property type="match status" value="1"/>
</dbReference>
<feature type="active site" evidence="5">
    <location>
        <position position="344"/>
    </location>
</feature>
<dbReference type="Pfam" id="PF00145">
    <property type="entry name" value="DNA_methylase"/>
    <property type="match status" value="1"/>
</dbReference>
<dbReference type="OrthoDB" id="514077at2759"/>
<dbReference type="EMBL" id="AGSI01000001">
    <property type="protein sequence ID" value="EIE27756.1"/>
    <property type="molecule type" value="Genomic_DNA"/>
</dbReference>
<dbReference type="PANTHER" id="PTHR10629:SF52">
    <property type="entry name" value="DNA (CYTOSINE-5)-METHYLTRANSFERASE 1"/>
    <property type="match status" value="1"/>
</dbReference>
<gene>
    <name evidence="7" type="ORF">COCSUDRAFT_55739</name>
</gene>
<evidence type="ECO:0000256" key="4">
    <source>
        <dbReference type="ARBA" id="ARBA00022691"/>
    </source>
</evidence>
<evidence type="ECO:0000313" key="7">
    <source>
        <dbReference type="EMBL" id="EIE27756.1"/>
    </source>
</evidence>
<evidence type="ECO:0000256" key="6">
    <source>
        <dbReference type="SAM" id="MobiDB-lite"/>
    </source>
</evidence>
<name>I0ZAT7_COCSC</name>
<dbReference type="KEGG" id="csl:COCSUDRAFT_55739"/>
<accession>I0ZAT7</accession>
<evidence type="ECO:0000256" key="2">
    <source>
        <dbReference type="ARBA" id="ARBA00022603"/>
    </source>
</evidence>
<feature type="region of interest" description="Disordered" evidence="6">
    <location>
        <begin position="742"/>
        <end position="762"/>
    </location>
</feature>
<dbReference type="InterPro" id="IPR001525">
    <property type="entry name" value="C5_MeTfrase"/>
</dbReference>
<keyword evidence="8" id="KW-1185">Reference proteome</keyword>
<organism evidence="7 8">
    <name type="scientific">Coccomyxa subellipsoidea (strain C-169)</name>
    <name type="common">Green microalga</name>
    <dbReference type="NCBI Taxonomy" id="574566"/>
    <lineage>
        <taxon>Eukaryota</taxon>
        <taxon>Viridiplantae</taxon>
        <taxon>Chlorophyta</taxon>
        <taxon>core chlorophytes</taxon>
        <taxon>Trebouxiophyceae</taxon>
        <taxon>Trebouxiophyceae incertae sedis</taxon>
        <taxon>Coccomyxaceae</taxon>
        <taxon>Coccomyxa</taxon>
        <taxon>Coccomyxa subellipsoidea</taxon>
    </lineage>
</organism>
<evidence type="ECO:0000256" key="3">
    <source>
        <dbReference type="ARBA" id="ARBA00022679"/>
    </source>
</evidence>
<dbReference type="EC" id="2.1.1.37" evidence="1"/>
<dbReference type="PANTHER" id="PTHR10629">
    <property type="entry name" value="CYTOSINE-SPECIFIC METHYLTRANSFERASE"/>
    <property type="match status" value="1"/>
</dbReference>
<evidence type="ECO:0000256" key="5">
    <source>
        <dbReference type="PROSITE-ProRule" id="PRU01016"/>
    </source>
</evidence>
<protein>
    <recommendedName>
        <fullName evidence="1">DNA (cytosine-5-)-methyltransferase</fullName>
        <ecNumber evidence="1">2.1.1.37</ecNumber>
    </recommendedName>
</protein>
<dbReference type="Gene3D" id="3.90.120.10">
    <property type="entry name" value="DNA Methylase, subunit A, domain 2"/>
    <property type="match status" value="1"/>
</dbReference>
<proteinExistence type="inferred from homology"/>
<dbReference type="RefSeq" id="XP_005652300.1">
    <property type="nucleotide sequence ID" value="XM_005652243.1"/>
</dbReference>
<feature type="compositionally biased region" description="Basic and acidic residues" evidence="6">
    <location>
        <begin position="751"/>
        <end position="762"/>
    </location>
</feature>
<dbReference type="SUPFAM" id="SSF53335">
    <property type="entry name" value="S-adenosyl-L-methionine-dependent methyltransferases"/>
    <property type="match status" value="1"/>
</dbReference>
<dbReference type="GO" id="GO:0044027">
    <property type="term" value="P:negative regulation of gene expression via chromosomal CpG island methylation"/>
    <property type="evidence" value="ECO:0007669"/>
    <property type="project" value="TreeGrafter"/>
</dbReference>
<dbReference type="GO" id="GO:0032259">
    <property type="term" value="P:methylation"/>
    <property type="evidence" value="ECO:0007669"/>
    <property type="project" value="UniProtKB-KW"/>
</dbReference>
<dbReference type="AlphaFoldDB" id="I0ZAT7"/>
<dbReference type="GO" id="GO:0005634">
    <property type="term" value="C:nucleus"/>
    <property type="evidence" value="ECO:0007669"/>
    <property type="project" value="TreeGrafter"/>
</dbReference>
<evidence type="ECO:0000256" key="1">
    <source>
        <dbReference type="ARBA" id="ARBA00011975"/>
    </source>
</evidence>
<dbReference type="GeneID" id="17045771"/>
<keyword evidence="2 5" id="KW-0489">Methyltransferase</keyword>
<keyword evidence="3 5" id="KW-0808">Transferase</keyword>
<dbReference type="GO" id="GO:0003886">
    <property type="term" value="F:DNA (cytosine-5-)-methyltransferase activity"/>
    <property type="evidence" value="ECO:0007669"/>
    <property type="project" value="UniProtKB-EC"/>
</dbReference>
<dbReference type="PRINTS" id="PR00105">
    <property type="entry name" value="C5METTRFRASE"/>
</dbReference>
<dbReference type="InterPro" id="IPR029063">
    <property type="entry name" value="SAM-dependent_MTases_sf"/>
</dbReference>
<dbReference type="InterPro" id="IPR050390">
    <property type="entry name" value="C5-Methyltransferase"/>
</dbReference>
<dbReference type="Gene3D" id="3.40.50.150">
    <property type="entry name" value="Vaccinia Virus protein VP39"/>
    <property type="match status" value="1"/>
</dbReference>
<comment type="similarity">
    <text evidence="5">Belongs to the class I-like SAM-binding methyltransferase superfamily. C5-methyltransferase family.</text>
</comment>
<reference evidence="7 8" key="1">
    <citation type="journal article" date="2012" name="Genome Biol.">
        <title>The genome of the polar eukaryotic microalga coccomyxa subellipsoidea reveals traits of cold adaptation.</title>
        <authorList>
            <person name="Blanc G."/>
            <person name="Agarkova I."/>
            <person name="Grimwood J."/>
            <person name="Kuo A."/>
            <person name="Brueggeman A."/>
            <person name="Dunigan D."/>
            <person name="Gurnon J."/>
            <person name="Ladunga I."/>
            <person name="Lindquist E."/>
            <person name="Lucas S."/>
            <person name="Pangilinan J."/>
            <person name="Proschold T."/>
            <person name="Salamov A."/>
            <person name="Schmutz J."/>
            <person name="Weeks D."/>
            <person name="Yamada T."/>
            <person name="Claverie J.M."/>
            <person name="Grigoriev I."/>
            <person name="Van Etten J."/>
            <person name="Lomsadze A."/>
            <person name="Borodovsky M."/>
        </authorList>
    </citation>
    <scope>NUCLEOTIDE SEQUENCE [LARGE SCALE GENOMIC DNA]</scope>
    <source>
        <strain evidence="7 8">C-169</strain>
    </source>
</reference>
<evidence type="ECO:0000313" key="8">
    <source>
        <dbReference type="Proteomes" id="UP000007264"/>
    </source>
</evidence>
<dbReference type="GO" id="GO:0003677">
    <property type="term" value="F:DNA binding"/>
    <property type="evidence" value="ECO:0007669"/>
    <property type="project" value="TreeGrafter"/>
</dbReference>
<comment type="caution">
    <text evidence="7">The sequence shown here is derived from an EMBL/GenBank/DDBJ whole genome shotgun (WGS) entry which is preliminary data.</text>
</comment>